<comment type="caution">
    <text evidence="4">The sequence shown here is derived from an EMBL/GenBank/DDBJ whole genome shotgun (WGS) entry which is preliminary data.</text>
</comment>
<feature type="domain" description="Transglutaminase-like" evidence="3">
    <location>
        <begin position="514"/>
        <end position="589"/>
    </location>
</feature>
<sequence length="794" mass="93184">MDYKHKQLELSFDLNAVNENKDKRTIFIDILLTCMLYIVLIFIVRSMFQLQKIHFVSMIPGLMFIIFLSIFNQRKRYKYLAFIGVILLFILFYPFIFQGLLTILNDVFYAIGIHTGVILPEYMITISTVKIPFVANSSWAYFTFAFSVLFYYLVKYNKVGISVLVVIGTFLLQIIFQLQAHYLLNIMLFFLCLLLIIKKENSRTYTISNVFQLSSLLMLVVYVTTVVALLFIYPSETYEKNKYINNVSNFIIAKIENARYEKNKTNSFTHGDFTRLSELELHEEEALEIVMDKPTSLYLRGFIGSTYTSERWEELHEETYYTNHGLFYWLHDEGFYAFNQLHNIRNILELDQVGETVQMTINNKNANSKYIYTPYELSSHYTNTEVKPYSDSMLHSTKWFGDRLYSYEVNSDLVSTYPTLASELYERRDDDKLKKYFNHESHYNSYVYQTYTDLPEQIEQLFKNHFELANTEEDSHIAYEKAINFVKSHLNETSTYKINPEPLPEDRDFMVHFLQRTKEGYATHFATAATLMFRYLGIPARYIEGYLVTPADIENVQDFEKISVTGENAHAWTEIYMDEIGWIPVEVTPPYYHVMAPTDLSNYPKGNVQQEKDHLSTTGSSGGATEPTQKIKEKDSDQPKEKKGKNDSLSISKIVFIIVSMLFMIIIGGAVGYFIHKRMKVRKRNRLFEQANIDNAIMSLFSYTMFLLRYEGIEGQGGSTNTYVPLIKNKYGSDYARKFQQVIQINQEAVFSEHQTTPQDYQFVYEFKEKTLKQIVKSKNIFQRIKMKYWECIY</sequence>
<dbReference type="RefSeq" id="WP_110397442.1">
    <property type="nucleotide sequence ID" value="NZ_JBHUHB010000001.1"/>
</dbReference>
<dbReference type="OrthoDB" id="9787782at2"/>
<evidence type="ECO:0000259" key="3">
    <source>
        <dbReference type="SMART" id="SM00460"/>
    </source>
</evidence>
<proteinExistence type="predicted"/>
<dbReference type="InterPro" id="IPR038765">
    <property type="entry name" value="Papain-like_cys_pep_sf"/>
</dbReference>
<feature type="transmembrane region" description="Helical" evidence="2">
    <location>
        <begin position="654"/>
        <end position="676"/>
    </location>
</feature>
<dbReference type="Pfam" id="PF01841">
    <property type="entry name" value="Transglut_core"/>
    <property type="match status" value="1"/>
</dbReference>
<dbReference type="InterPro" id="IPR052901">
    <property type="entry name" value="Bact_TGase-like"/>
</dbReference>
<dbReference type="EMBL" id="QJJQ01000023">
    <property type="protein sequence ID" value="PXW80989.1"/>
    <property type="molecule type" value="Genomic_DNA"/>
</dbReference>
<feature type="transmembrane region" description="Helical" evidence="2">
    <location>
        <begin position="53"/>
        <end position="72"/>
    </location>
</feature>
<feature type="transmembrane region" description="Helical" evidence="2">
    <location>
        <begin position="26"/>
        <end position="47"/>
    </location>
</feature>
<keyword evidence="2" id="KW-0472">Membrane</keyword>
<feature type="compositionally biased region" description="Basic and acidic residues" evidence="1">
    <location>
        <begin position="629"/>
        <end position="645"/>
    </location>
</feature>
<protein>
    <submittedName>
        <fullName evidence="4">Transglutaminase superfamily protein</fullName>
    </submittedName>
</protein>
<organism evidence="4 5">
    <name type="scientific">Pseudogracilibacillus auburnensis</name>
    <dbReference type="NCBI Taxonomy" id="1494959"/>
    <lineage>
        <taxon>Bacteria</taxon>
        <taxon>Bacillati</taxon>
        <taxon>Bacillota</taxon>
        <taxon>Bacilli</taxon>
        <taxon>Bacillales</taxon>
        <taxon>Bacillaceae</taxon>
        <taxon>Pseudogracilibacillus</taxon>
    </lineage>
</organism>
<evidence type="ECO:0000313" key="5">
    <source>
        <dbReference type="Proteomes" id="UP000247978"/>
    </source>
</evidence>
<dbReference type="PANTHER" id="PTHR42736:SF1">
    <property type="entry name" value="PROTEIN-GLUTAMINE GAMMA-GLUTAMYLTRANSFERASE"/>
    <property type="match status" value="1"/>
</dbReference>
<feature type="transmembrane region" description="Helical" evidence="2">
    <location>
        <begin position="182"/>
        <end position="198"/>
    </location>
</feature>
<evidence type="ECO:0000256" key="1">
    <source>
        <dbReference type="SAM" id="MobiDB-lite"/>
    </source>
</evidence>
<feature type="transmembrane region" description="Helical" evidence="2">
    <location>
        <begin position="159"/>
        <end position="176"/>
    </location>
</feature>
<keyword evidence="2" id="KW-1133">Transmembrane helix</keyword>
<accession>A0A2V3VWS1</accession>
<name>A0A2V3VWS1_9BACI</name>
<dbReference type="Proteomes" id="UP000247978">
    <property type="component" value="Unassembled WGS sequence"/>
</dbReference>
<feature type="region of interest" description="Disordered" evidence="1">
    <location>
        <begin position="603"/>
        <end position="645"/>
    </location>
</feature>
<keyword evidence="2" id="KW-0812">Transmembrane</keyword>
<feature type="transmembrane region" description="Helical" evidence="2">
    <location>
        <begin position="210"/>
        <end position="233"/>
    </location>
</feature>
<dbReference type="SUPFAM" id="SSF54001">
    <property type="entry name" value="Cysteine proteinases"/>
    <property type="match status" value="1"/>
</dbReference>
<dbReference type="SMART" id="SM00460">
    <property type="entry name" value="TGc"/>
    <property type="match status" value="1"/>
</dbReference>
<feature type="transmembrane region" description="Helical" evidence="2">
    <location>
        <begin position="138"/>
        <end position="154"/>
    </location>
</feature>
<gene>
    <name evidence="4" type="ORF">DFR56_12330</name>
</gene>
<keyword evidence="5" id="KW-1185">Reference proteome</keyword>
<dbReference type="PANTHER" id="PTHR42736">
    <property type="entry name" value="PROTEIN-GLUTAMINE GAMMA-GLUTAMYLTRANSFERASE"/>
    <property type="match status" value="1"/>
</dbReference>
<evidence type="ECO:0000313" key="4">
    <source>
        <dbReference type="EMBL" id="PXW80989.1"/>
    </source>
</evidence>
<dbReference type="AlphaFoldDB" id="A0A2V3VWS1"/>
<dbReference type="Gene3D" id="3.10.620.30">
    <property type="match status" value="1"/>
</dbReference>
<dbReference type="InterPro" id="IPR002931">
    <property type="entry name" value="Transglutaminase-like"/>
</dbReference>
<feature type="transmembrane region" description="Helical" evidence="2">
    <location>
        <begin position="79"/>
        <end position="97"/>
    </location>
</feature>
<reference evidence="4 5" key="1">
    <citation type="submission" date="2018-05" db="EMBL/GenBank/DDBJ databases">
        <title>Genomic Encyclopedia of Type Strains, Phase IV (KMG-IV): sequencing the most valuable type-strain genomes for metagenomic binning, comparative biology and taxonomic classification.</title>
        <authorList>
            <person name="Goeker M."/>
        </authorList>
    </citation>
    <scope>NUCLEOTIDE SEQUENCE [LARGE SCALE GENOMIC DNA]</scope>
    <source>
        <strain evidence="4 5">DSM 28556</strain>
    </source>
</reference>
<evidence type="ECO:0000256" key="2">
    <source>
        <dbReference type="SAM" id="Phobius"/>
    </source>
</evidence>